<dbReference type="PANTHER" id="PTHR23080:SF63">
    <property type="entry name" value="TICK TRANSPOSON"/>
    <property type="match status" value="1"/>
</dbReference>
<name>A0AAV6VGT3_9ARAC</name>
<comment type="caution">
    <text evidence="4">The sequence shown here is derived from an EMBL/GenBank/DDBJ whole genome shotgun (WGS) entry which is preliminary data.</text>
</comment>
<keyword evidence="2" id="KW-0479">Metal-binding</keyword>
<protein>
    <recommendedName>
        <fullName evidence="3">DDE Tnp4 domain-containing protein</fullName>
    </recommendedName>
</protein>
<sequence length="287" mass="32925">MGLRFPSLQTQTILFSQTKLGLLHSSDQASNTLKACNSVICNLCPKQQQKVVQITKNVDPCLLFDWVRSSDCSFDHRILVEVVEFLDNFYKYPVVVSVEYQRMEEFPIPAFTFCSKYWYDFKQYCQEFPDNCEMTEYPKNFCNYYPFSCKRNATHAIMPTRFPHYYITEDILKKIAYNSSIASEADRGFNISDAVGLVCCEVAVPAFKKGKKKLSALEVEETSRALASIRIHVERVIGVLRQKYRILEGRLSVVTISEKQDEVTVIDKILTVTSALVNICPSLMSFD</sequence>
<dbReference type="AlphaFoldDB" id="A0AAV6VGT3"/>
<evidence type="ECO:0000259" key="3">
    <source>
        <dbReference type="Pfam" id="PF13359"/>
    </source>
</evidence>
<keyword evidence="5" id="KW-1185">Reference proteome</keyword>
<dbReference type="GO" id="GO:0046872">
    <property type="term" value="F:metal ion binding"/>
    <property type="evidence" value="ECO:0007669"/>
    <property type="project" value="UniProtKB-KW"/>
</dbReference>
<feature type="domain" description="DDE Tnp4" evidence="3">
    <location>
        <begin position="185"/>
        <end position="278"/>
    </location>
</feature>
<gene>
    <name evidence="4" type="ORF">JTE90_017262</name>
</gene>
<dbReference type="EMBL" id="JAFNEN010000098">
    <property type="protein sequence ID" value="KAG8194823.1"/>
    <property type="molecule type" value="Genomic_DNA"/>
</dbReference>
<organism evidence="4 5">
    <name type="scientific">Oedothorax gibbosus</name>
    <dbReference type="NCBI Taxonomy" id="931172"/>
    <lineage>
        <taxon>Eukaryota</taxon>
        <taxon>Metazoa</taxon>
        <taxon>Ecdysozoa</taxon>
        <taxon>Arthropoda</taxon>
        <taxon>Chelicerata</taxon>
        <taxon>Arachnida</taxon>
        <taxon>Araneae</taxon>
        <taxon>Araneomorphae</taxon>
        <taxon>Entelegynae</taxon>
        <taxon>Araneoidea</taxon>
        <taxon>Linyphiidae</taxon>
        <taxon>Erigoninae</taxon>
        <taxon>Oedothorax</taxon>
    </lineage>
</organism>
<evidence type="ECO:0000313" key="5">
    <source>
        <dbReference type="Proteomes" id="UP000827092"/>
    </source>
</evidence>
<evidence type="ECO:0000313" key="4">
    <source>
        <dbReference type="EMBL" id="KAG8194823.1"/>
    </source>
</evidence>
<dbReference type="Proteomes" id="UP000827092">
    <property type="component" value="Unassembled WGS sequence"/>
</dbReference>
<evidence type="ECO:0000256" key="1">
    <source>
        <dbReference type="ARBA" id="ARBA00001968"/>
    </source>
</evidence>
<comment type="cofactor">
    <cofactor evidence="1">
        <name>a divalent metal cation</name>
        <dbReference type="ChEBI" id="CHEBI:60240"/>
    </cofactor>
</comment>
<dbReference type="InterPro" id="IPR027806">
    <property type="entry name" value="HARBI1_dom"/>
</dbReference>
<evidence type="ECO:0000256" key="2">
    <source>
        <dbReference type="ARBA" id="ARBA00022723"/>
    </source>
</evidence>
<reference evidence="4 5" key="1">
    <citation type="journal article" date="2022" name="Nat. Ecol. Evol.">
        <title>A masculinizing supergene underlies an exaggerated male reproductive morph in a spider.</title>
        <authorList>
            <person name="Hendrickx F."/>
            <person name="De Corte Z."/>
            <person name="Sonet G."/>
            <person name="Van Belleghem S.M."/>
            <person name="Kostlbacher S."/>
            <person name="Vangestel C."/>
        </authorList>
    </citation>
    <scope>NUCLEOTIDE SEQUENCE [LARGE SCALE GENOMIC DNA]</scope>
    <source>
        <strain evidence="4">W744_W776</strain>
    </source>
</reference>
<dbReference type="Pfam" id="PF13359">
    <property type="entry name" value="DDE_Tnp_4"/>
    <property type="match status" value="1"/>
</dbReference>
<proteinExistence type="predicted"/>
<accession>A0AAV6VGT3</accession>
<dbReference type="PANTHER" id="PTHR23080">
    <property type="entry name" value="THAP DOMAIN PROTEIN"/>
    <property type="match status" value="1"/>
</dbReference>